<dbReference type="GO" id="GO:0015171">
    <property type="term" value="F:amino acid transmembrane transporter activity"/>
    <property type="evidence" value="ECO:0007669"/>
    <property type="project" value="TreeGrafter"/>
</dbReference>
<accession>A0A011NU90</accession>
<evidence type="ECO:0000313" key="7">
    <source>
        <dbReference type="EMBL" id="EXI68130.1"/>
    </source>
</evidence>
<keyword evidence="5 6" id="KW-0472">Membrane</keyword>
<feature type="transmembrane region" description="Helical" evidence="6">
    <location>
        <begin position="71"/>
        <end position="89"/>
    </location>
</feature>
<dbReference type="AlphaFoldDB" id="A0A011NU90"/>
<name>A0A011NU90_9PROT</name>
<sequence>MLDTTAVLSAAAVCLAGVMSPGPNFVAVTHRAISTSRVEAIALVFGISAVNALWAVMALFGLNLLVSSLPYVFWSIKLIGAAYLVWFGIQLLQRSGQPLKARDGLTPASCFPSALRDGIATNLANPKSMAFYASVFSGTVPADASSETLVAMVAMVGVLAVLWYGGVALLLSADRMADWYRRGKRTVERICGLFLILLGGRQGLL</sequence>
<comment type="caution">
    <text evidence="7">The sequence shown here is derived from an EMBL/GenBank/DDBJ whole genome shotgun (WGS) entry which is preliminary data.</text>
</comment>
<organism evidence="7 8">
    <name type="scientific">Candidatus Accumulibacter adjunctus</name>
    <dbReference type="NCBI Taxonomy" id="1454001"/>
    <lineage>
        <taxon>Bacteria</taxon>
        <taxon>Pseudomonadati</taxon>
        <taxon>Pseudomonadota</taxon>
        <taxon>Betaproteobacteria</taxon>
        <taxon>Candidatus Accumulibacter</taxon>
    </lineage>
</organism>
<reference evidence="7" key="1">
    <citation type="submission" date="2014-02" db="EMBL/GenBank/DDBJ databases">
        <title>Expanding our view of genomic diversity in Candidatus Accumulibacter clades.</title>
        <authorList>
            <person name="Skennerton C.T."/>
            <person name="Barr J.J."/>
            <person name="Slater F.R."/>
            <person name="Bond P.L."/>
            <person name="Tyson G.W."/>
        </authorList>
    </citation>
    <scope>NUCLEOTIDE SEQUENCE [LARGE SCALE GENOMIC DNA]</scope>
</reference>
<keyword evidence="4 6" id="KW-1133">Transmembrane helix</keyword>
<gene>
    <name evidence="7" type="primary">rhtC</name>
    <name evidence="7" type="ORF">AW08_01348</name>
</gene>
<protein>
    <submittedName>
        <fullName evidence="7">Threonine efflux protein</fullName>
    </submittedName>
</protein>
<evidence type="ECO:0000256" key="1">
    <source>
        <dbReference type="ARBA" id="ARBA00004651"/>
    </source>
</evidence>
<evidence type="ECO:0000256" key="3">
    <source>
        <dbReference type="ARBA" id="ARBA00022692"/>
    </source>
</evidence>
<dbReference type="EMBL" id="JFAX01000006">
    <property type="protein sequence ID" value="EXI68130.1"/>
    <property type="molecule type" value="Genomic_DNA"/>
</dbReference>
<keyword evidence="2" id="KW-1003">Cell membrane</keyword>
<proteinExistence type="predicted"/>
<evidence type="ECO:0000256" key="4">
    <source>
        <dbReference type="ARBA" id="ARBA00022989"/>
    </source>
</evidence>
<dbReference type="PANTHER" id="PTHR30086">
    <property type="entry name" value="ARGININE EXPORTER PROTEIN ARGO"/>
    <property type="match status" value="1"/>
</dbReference>
<dbReference type="STRING" id="1454001.AW08_01348"/>
<dbReference type="InterPro" id="IPR001123">
    <property type="entry name" value="LeuE-type"/>
</dbReference>
<keyword evidence="8" id="KW-1185">Reference proteome</keyword>
<comment type="subcellular location">
    <subcellularLocation>
        <location evidence="1">Cell membrane</location>
        <topology evidence="1">Multi-pass membrane protein</topology>
    </subcellularLocation>
</comment>
<dbReference type="PATRIC" id="fig|1454001.3.peg.1398"/>
<dbReference type="Pfam" id="PF01810">
    <property type="entry name" value="LysE"/>
    <property type="match status" value="1"/>
</dbReference>
<feature type="transmembrane region" description="Helical" evidence="6">
    <location>
        <begin position="41"/>
        <end position="64"/>
    </location>
</feature>
<evidence type="ECO:0000313" key="8">
    <source>
        <dbReference type="Proteomes" id="UP000020218"/>
    </source>
</evidence>
<evidence type="ECO:0000256" key="6">
    <source>
        <dbReference type="SAM" id="Phobius"/>
    </source>
</evidence>
<evidence type="ECO:0000256" key="5">
    <source>
        <dbReference type="ARBA" id="ARBA00023136"/>
    </source>
</evidence>
<evidence type="ECO:0000256" key="2">
    <source>
        <dbReference type="ARBA" id="ARBA00022475"/>
    </source>
</evidence>
<dbReference type="GO" id="GO:0005886">
    <property type="term" value="C:plasma membrane"/>
    <property type="evidence" value="ECO:0007669"/>
    <property type="project" value="UniProtKB-SubCell"/>
</dbReference>
<dbReference type="PANTHER" id="PTHR30086:SF20">
    <property type="entry name" value="ARGININE EXPORTER PROTEIN ARGO-RELATED"/>
    <property type="match status" value="1"/>
</dbReference>
<keyword evidence="3 6" id="KW-0812">Transmembrane</keyword>
<feature type="transmembrane region" description="Helical" evidence="6">
    <location>
        <begin position="149"/>
        <end position="172"/>
    </location>
</feature>
<dbReference type="Proteomes" id="UP000020218">
    <property type="component" value="Unassembled WGS sequence"/>
</dbReference>